<proteinExistence type="predicted"/>
<evidence type="ECO:0000313" key="2">
    <source>
        <dbReference type="EMBL" id="PQQ09983.1"/>
    </source>
</evidence>
<protein>
    <recommendedName>
        <fullName evidence="4">Secreted protein</fullName>
    </recommendedName>
</protein>
<name>A0A314YTE3_PRUYE</name>
<evidence type="ECO:0000256" key="1">
    <source>
        <dbReference type="SAM" id="SignalP"/>
    </source>
</evidence>
<dbReference type="AlphaFoldDB" id="A0A314YTE3"/>
<feature type="chain" id="PRO_5016307914" description="Secreted protein" evidence="1">
    <location>
        <begin position="17"/>
        <end position="94"/>
    </location>
</feature>
<reference evidence="2 3" key="1">
    <citation type="submission" date="2018-02" db="EMBL/GenBank/DDBJ databases">
        <title>Draft genome of wild Prunus yedoensis var. nudiflora.</title>
        <authorList>
            <person name="Baek S."/>
            <person name="Kim J.-H."/>
            <person name="Choi K."/>
            <person name="Kim G.-B."/>
            <person name="Cho A."/>
            <person name="Jang H."/>
            <person name="Shin C.-H."/>
            <person name="Yu H.-J."/>
            <person name="Mun J.-H."/>
        </authorList>
    </citation>
    <scope>NUCLEOTIDE SEQUENCE [LARGE SCALE GENOMIC DNA]</scope>
    <source>
        <strain evidence="3">cv. Jeju island</strain>
        <tissue evidence="2">Leaf</tissue>
    </source>
</reference>
<sequence>MMAFFSLVSFLIPCCACTPALLSYSIIYTVDHRIIGGLCFSRAMEMDDMSGVLNKTVRAYLEEPKQPLVSSFGWRRCVEDQAWFFGAVKQTYTL</sequence>
<accession>A0A314YTE3</accession>
<keyword evidence="3" id="KW-1185">Reference proteome</keyword>
<comment type="caution">
    <text evidence="2">The sequence shown here is derived from an EMBL/GenBank/DDBJ whole genome shotgun (WGS) entry which is preliminary data.</text>
</comment>
<dbReference type="EMBL" id="PJQY01000557">
    <property type="protein sequence ID" value="PQQ09983.1"/>
    <property type="molecule type" value="Genomic_DNA"/>
</dbReference>
<keyword evidence="1" id="KW-0732">Signal</keyword>
<dbReference type="Proteomes" id="UP000250321">
    <property type="component" value="Unassembled WGS sequence"/>
</dbReference>
<evidence type="ECO:0000313" key="3">
    <source>
        <dbReference type="Proteomes" id="UP000250321"/>
    </source>
</evidence>
<organism evidence="2 3">
    <name type="scientific">Prunus yedoensis var. nudiflora</name>
    <dbReference type="NCBI Taxonomy" id="2094558"/>
    <lineage>
        <taxon>Eukaryota</taxon>
        <taxon>Viridiplantae</taxon>
        <taxon>Streptophyta</taxon>
        <taxon>Embryophyta</taxon>
        <taxon>Tracheophyta</taxon>
        <taxon>Spermatophyta</taxon>
        <taxon>Magnoliopsida</taxon>
        <taxon>eudicotyledons</taxon>
        <taxon>Gunneridae</taxon>
        <taxon>Pentapetalae</taxon>
        <taxon>rosids</taxon>
        <taxon>fabids</taxon>
        <taxon>Rosales</taxon>
        <taxon>Rosaceae</taxon>
        <taxon>Amygdaloideae</taxon>
        <taxon>Amygdaleae</taxon>
        <taxon>Prunus</taxon>
    </lineage>
</organism>
<evidence type="ECO:0008006" key="4">
    <source>
        <dbReference type="Google" id="ProtNLM"/>
    </source>
</evidence>
<feature type="signal peptide" evidence="1">
    <location>
        <begin position="1"/>
        <end position="16"/>
    </location>
</feature>
<gene>
    <name evidence="2" type="ORF">Pyn_03409</name>
</gene>